<evidence type="ECO:0000313" key="7">
    <source>
        <dbReference type="Proteomes" id="UP001396898"/>
    </source>
</evidence>
<keyword evidence="3" id="KW-0949">S-adenosyl-L-methionine</keyword>
<evidence type="ECO:0000313" key="6">
    <source>
        <dbReference type="EMBL" id="KAK8017139.1"/>
    </source>
</evidence>
<dbReference type="EMBL" id="JAQQWI010000011">
    <property type="protein sequence ID" value="KAK8017139.1"/>
    <property type="molecule type" value="Genomic_DNA"/>
</dbReference>
<proteinExistence type="predicted"/>
<dbReference type="InterPro" id="IPR036390">
    <property type="entry name" value="WH_DNA-bd_sf"/>
</dbReference>
<sequence length="442" mass="48756">MASNVPSPLPRIVQLANTISESVTKMQAALSAKGIPSPTFDEGYKLDLPLELTHDHDAVLDATAELHDLMLEPLNLIHRHGGHNNSLCLQAIAEFNMADMVPPDGQVSFGEIASQTPLTEGMTARLLRHAMTMRVFREPVPGMVAHTAASRTLHRSAANDWLQAGTKEMWPAAVKMVDALREWPASEEPNETGYFLSNDRSGTIYEAFAQDTARAERWAKGMAVFSERPQFSLSYVTDYYDWAALGPEAQVVDVGGSQGHVSMALATRFPNLRTVVQDMESVVDKATAAADQQEEELRLGDRCSFMAHDLFAPQPVKGADVYFLRWVLHNWSDKYCLLILRALVPALRPGARVLIQESLMPEPGAIAIWKEKNLRATDLNMAAAFNSQERTVAEFESLMRQADPGFDLRRVIEPVGSALGMLEFVWQGSAEEDGGPGEKNVQ</sequence>
<dbReference type="Gene3D" id="1.10.10.10">
    <property type="entry name" value="Winged helix-like DNA-binding domain superfamily/Winged helix DNA-binding domain"/>
    <property type="match status" value="1"/>
</dbReference>
<dbReference type="SUPFAM" id="SSF53335">
    <property type="entry name" value="S-adenosyl-L-methionine-dependent methyltransferases"/>
    <property type="match status" value="1"/>
</dbReference>
<evidence type="ECO:0000259" key="4">
    <source>
        <dbReference type="Pfam" id="PF00891"/>
    </source>
</evidence>
<dbReference type="Proteomes" id="UP001396898">
    <property type="component" value="Unassembled WGS sequence"/>
</dbReference>
<dbReference type="Gene3D" id="3.40.50.150">
    <property type="entry name" value="Vaccinia Virus protein VP39"/>
    <property type="match status" value="1"/>
</dbReference>
<accession>A0ABR1RQ99</accession>
<keyword evidence="2" id="KW-0808">Transferase</keyword>
<organism evidence="6 7">
    <name type="scientific">Apiospora marii</name>
    <dbReference type="NCBI Taxonomy" id="335849"/>
    <lineage>
        <taxon>Eukaryota</taxon>
        <taxon>Fungi</taxon>
        <taxon>Dikarya</taxon>
        <taxon>Ascomycota</taxon>
        <taxon>Pezizomycotina</taxon>
        <taxon>Sordariomycetes</taxon>
        <taxon>Xylariomycetidae</taxon>
        <taxon>Amphisphaeriales</taxon>
        <taxon>Apiosporaceae</taxon>
        <taxon>Apiospora</taxon>
    </lineage>
</organism>
<evidence type="ECO:0000256" key="1">
    <source>
        <dbReference type="ARBA" id="ARBA00022603"/>
    </source>
</evidence>
<dbReference type="SUPFAM" id="SSF46785">
    <property type="entry name" value="Winged helix' DNA-binding domain"/>
    <property type="match status" value="1"/>
</dbReference>
<evidence type="ECO:0000259" key="5">
    <source>
        <dbReference type="Pfam" id="PF08100"/>
    </source>
</evidence>
<dbReference type="CDD" id="cd02440">
    <property type="entry name" value="AdoMet_MTases"/>
    <property type="match status" value="1"/>
</dbReference>
<keyword evidence="7" id="KW-1185">Reference proteome</keyword>
<name>A0ABR1RQ99_9PEZI</name>
<dbReference type="Pfam" id="PF08100">
    <property type="entry name" value="Dimerisation"/>
    <property type="match status" value="1"/>
</dbReference>
<reference evidence="6 7" key="1">
    <citation type="submission" date="2023-01" db="EMBL/GenBank/DDBJ databases">
        <title>Analysis of 21 Apiospora genomes using comparative genomics revels a genus with tremendous synthesis potential of carbohydrate active enzymes and secondary metabolites.</title>
        <authorList>
            <person name="Sorensen T."/>
        </authorList>
    </citation>
    <scope>NUCLEOTIDE SEQUENCE [LARGE SCALE GENOMIC DNA]</scope>
    <source>
        <strain evidence="6 7">CBS 20057</strain>
    </source>
</reference>
<feature type="domain" description="O-methyltransferase C-terminal" evidence="4">
    <location>
        <begin position="204"/>
        <end position="402"/>
    </location>
</feature>
<comment type="caution">
    <text evidence="6">The sequence shown here is derived from an EMBL/GenBank/DDBJ whole genome shotgun (WGS) entry which is preliminary data.</text>
</comment>
<gene>
    <name evidence="6" type="ORF">PG991_008215</name>
</gene>
<dbReference type="InterPro" id="IPR012967">
    <property type="entry name" value="COMT_dimerisation"/>
</dbReference>
<dbReference type="PANTHER" id="PTHR43712">
    <property type="entry name" value="PUTATIVE (AFU_ORTHOLOGUE AFUA_4G14580)-RELATED"/>
    <property type="match status" value="1"/>
</dbReference>
<feature type="domain" description="O-methyltransferase dimerisation" evidence="5">
    <location>
        <begin position="82"/>
        <end position="155"/>
    </location>
</feature>
<evidence type="ECO:0000256" key="3">
    <source>
        <dbReference type="ARBA" id="ARBA00022691"/>
    </source>
</evidence>
<dbReference type="InterPro" id="IPR001077">
    <property type="entry name" value="COMT_C"/>
</dbReference>
<dbReference type="InterPro" id="IPR029063">
    <property type="entry name" value="SAM-dependent_MTases_sf"/>
</dbReference>
<keyword evidence="1" id="KW-0489">Methyltransferase</keyword>
<evidence type="ECO:0000256" key="2">
    <source>
        <dbReference type="ARBA" id="ARBA00022679"/>
    </source>
</evidence>
<dbReference type="InterPro" id="IPR016461">
    <property type="entry name" value="COMT-like"/>
</dbReference>
<dbReference type="PANTHER" id="PTHR43712:SF12">
    <property type="entry name" value="STERIGMATOCYSTIN 8-O-METHYLTRANSFERASE"/>
    <property type="match status" value="1"/>
</dbReference>
<dbReference type="Pfam" id="PF00891">
    <property type="entry name" value="Methyltransf_2"/>
    <property type="match status" value="1"/>
</dbReference>
<dbReference type="InterPro" id="IPR036388">
    <property type="entry name" value="WH-like_DNA-bd_sf"/>
</dbReference>
<dbReference type="PROSITE" id="PS51683">
    <property type="entry name" value="SAM_OMT_II"/>
    <property type="match status" value="1"/>
</dbReference>
<protein>
    <submittedName>
        <fullName evidence="6">O-methyltransferase</fullName>
    </submittedName>
</protein>